<dbReference type="SUPFAM" id="SSF55424">
    <property type="entry name" value="FAD/NAD-linked reductases, dimerisation (C-terminal) domain"/>
    <property type="match status" value="1"/>
</dbReference>
<evidence type="ECO:0000256" key="3">
    <source>
        <dbReference type="ARBA" id="ARBA00012608"/>
    </source>
</evidence>
<dbReference type="PRINTS" id="PR00411">
    <property type="entry name" value="PNDRDTASEI"/>
</dbReference>
<evidence type="ECO:0000259" key="17">
    <source>
        <dbReference type="Pfam" id="PF02852"/>
    </source>
</evidence>
<dbReference type="PROSITE" id="PS00076">
    <property type="entry name" value="PYRIDINE_REDOX_1"/>
    <property type="match status" value="1"/>
</dbReference>
<keyword evidence="7 14" id="KW-0274">FAD</keyword>
<dbReference type="FunFam" id="3.30.390.30:FF:000001">
    <property type="entry name" value="Dihydrolipoyl dehydrogenase"/>
    <property type="match status" value="1"/>
</dbReference>
<dbReference type="NCBIfam" id="TIGR01350">
    <property type="entry name" value="lipoamide_DH"/>
    <property type="match status" value="1"/>
</dbReference>
<sequence>MHIVVIGGGPGGYVSAIRASQLGAKVTIVEKKHFGGTCLNVGCIPTKVLLHTSELYRTMLHESSELGIDIGQVSLNWPNLQKRKDAIVSQLVGGVEVLLNSNGVSVINGEASFTGKNQICVRDESHNETIVDFDKAIIASGSESIILPIKGVDNDGVITSTEALSLEEIPESMCIIGGGVIGCEFASLYSSMGCDVTIVEMLPELISVMDKEIVGILKEELLKNGVGILTSTRVNSIGREGDGLLVETDKDAFKVDKVLLATGRRPKTDGLNLEAIGVKTERGAIVVNPLTMQTNIGSIYAIGDCNGGILLAHVASAEGTVAAEHAMNKKSKMDMRTTPSAVYTRPEIASVGMTEEEAVKTGYGIKVGRFPLYANGKSLIMGEGGGLVKFVVDESTDEILGIHMAGPRATDLISEGCMALRLEATVEEVISTIHAHPTVSEAFHEAAHAVHSSAIHLPK</sequence>
<dbReference type="SUPFAM" id="SSF51905">
    <property type="entry name" value="FAD/NAD(P)-binding domain"/>
    <property type="match status" value="1"/>
</dbReference>
<name>A0A1M6AP45_9FIRM</name>
<evidence type="ECO:0000256" key="15">
    <source>
        <dbReference type="PIRSR" id="PIRSR000350-4"/>
    </source>
</evidence>
<evidence type="ECO:0000256" key="6">
    <source>
        <dbReference type="ARBA" id="ARBA00022630"/>
    </source>
</evidence>
<comment type="miscellaneous">
    <text evidence="16">The active site is a redox-active disulfide bond.</text>
</comment>
<dbReference type="PIRSF" id="PIRSF000350">
    <property type="entry name" value="Mercury_reductase_MerA"/>
    <property type="match status" value="1"/>
</dbReference>
<feature type="binding site" evidence="14">
    <location>
        <position position="200"/>
    </location>
    <ligand>
        <name>NAD(+)</name>
        <dbReference type="ChEBI" id="CHEBI:57540"/>
    </ligand>
</feature>
<dbReference type="InterPro" id="IPR036188">
    <property type="entry name" value="FAD/NAD-bd_sf"/>
</dbReference>
<dbReference type="GO" id="GO:0006103">
    <property type="term" value="P:2-oxoglutarate metabolic process"/>
    <property type="evidence" value="ECO:0007669"/>
    <property type="project" value="TreeGrafter"/>
</dbReference>
<dbReference type="GO" id="GO:0050660">
    <property type="term" value="F:flavin adenine dinucleotide binding"/>
    <property type="evidence" value="ECO:0007669"/>
    <property type="project" value="InterPro"/>
</dbReference>
<evidence type="ECO:0000259" key="18">
    <source>
        <dbReference type="Pfam" id="PF07992"/>
    </source>
</evidence>
<keyword evidence="6 16" id="KW-0285">Flavoprotein</keyword>
<keyword evidence="8 16" id="KW-0560">Oxidoreductase</keyword>
<dbReference type="AlphaFoldDB" id="A0A1M6AP45"/>
<dbReference type="Proteomes" id="UP000184052">
    <property type="component" value="Unassembled WGS sequence"/>
</dbReference>
<feature type="binding site" evidence="14">
    <location>
        <position position="304"/>
    </location>
    <ligand>
        <name>FAD</name>
        <dbReference type="ChEBI" id="CHEBI:57692"/>
    </ligand>
</feature>
<comment type="subcellular location">
    <subcellularLocation>
        <location evidence="1">Cytoplasm</location>
    </subcellularLocation>
</comment>
<dbReference type="InterPro" id="IPR012999">
    <property type="entry name" value="Pyr_OxRdtase_I_AS"/>
</dbReference>
<reference evidence="19 20" key="1">
    <citation type="submission" date="2016-11" db="EMBL/GenBank/DDBJ databases">
        <authorList>
            <person name="Jaros S."/>
            <person name="Januszkiewicz K."/>
            <person name="Wedrychowicz H."/>
        </authorList>
    </citation>
    <scope>NUCLEOTIDE SEQUENCE [LARGE SCALE GENOMIC DNA]</scope>
    <source>
        <strain evidence="19 20">DSM 17477</strain>
    </source>
</reference>
<dbReference type="PANTHER" id="PTHR22912">
    <property type="entry name" value="DISULFIDE OXIDOREDUCTASE"/>
    <property type="match status" value="1"/>
</dbReference>
<keyword evidence="5" id="KW-0963">Cytoplasm</keyword>
<dbReference type="OrthoDB" id="9800167at2"/>
<evidence type="ECO:0000256" key="8">
    <source>
        <dbReference type="ARBA" id="ARBA00023002"/>
    </source>
</evidence>
<dbReference type="PRINTS" id="PR00368">
    <property type="entry name" value="FADPNR"/>
</dbReference>
<feature type="binding site" evidence="14">
    <location>
        <position position="47"/>
    </location>
    <ligand>
        <name>FAD</name>
        <dbReference type="ChEBI" id="CHEBI:57692"/>
    </ligand>
</feature>
<dbReference type="Gene3D" id="3.30.390.30">
    <property type="match status" value="1"/>
</dbReference>
<dbReference type="EMBL" id="FQZL01000004">
    <property type="protein sequence ID" value="SHI38108.1"/>
    <property type="molecule type" value="Genomic_DNA"/>
</dbReference>
<dbReference type="Pfam" id="PF02852">
    <property type="entry name" value="Pyr_redox_dim"/>
    <property type="match status" value="1"/>
</dbReference>
<evidence type="ECO:0000256" key="7">
    <source>
        <dbReference type="ARBA" id="ARBA00022827"/>
    </source>
</evidence>
<evidence type="ECO:0000256" key="10">
    <source>
        <dbReference type="ARBA" id="ARBA00023157"/>
    </source>
</evidence>
<accession>A0A1M6AP45</accession>
<proteinExistence type="inferred from homology"/>
<dbReference type="PANTHER" id="PTHR22912:SF217">
    <property type="entry name" value="DIHYDROLIPOYL DEHYDROGENASE"/>
    <property type="match status" value="1"/>
</dbReference>
<evidence type="ECO:0000256" key="5">
    <source>
        <dbReference type="ARBA" id="ARBA00022490"/>
    </source>
</evidence>
<evidence type="ECO:0000256" key="9">
    <source>
        <dbReference type="ARBA" id="ARBA00023027"/>
    </source>
</evidence>
<dbReference type="InterPro" id="IPR050151">
    <property type="entry name" value="Class-I_Pyr_Nuc-Dis_Oxidored"/>
</dbReference>
<evidence type="ECO:0000256" key="14">
    <source>
        <dbReference type="PIRSR" id="PIRSR000350-3"/>
    </source>
</evidence>
<feature type="domain" description="Pyridine nucleotide-disulphide oxidoreductase dimerisation" evidence="17">
    <location>
        <begin position="338"/>
        <end position="447"/>
    </location>
</feature>
<evidence type="ECO:0000256" key="16">
    <source>
        <dbReference type="RuleBase" id="RU003692"/>
    </source>
</evidence>
<dbReference type="InterPro" id="IPR004099">
    <property type="entry name" value="Pyr_nucl-diS_OxRdtase_dimer"/>
</dbReference>
<evidence type="ECO:0000313" key="20">
    <source>
        <dbReference type="Proteomes" id="UP000184052"/>
    </source>
</evidence>
<comment type="similarity">
    <text evidence="2 16">Belongs to the class-I pyridine nucleotide-disulfide oxidoreductase family.</text>
</comment>
<dbReference type="STRING" id="1121476.SAMN02745751_00192"/>
<dbReference type="InterPro" id="IPR006258">
    <property type="entry name" value="Lipoamide_DH"/>
</dbReference>
<evidence type="ECO:0000256" key="13">
    <source>
        <dbReference type="PIRSR" id="PIRSR000350-2"/>
    </source>
</evidence>
<dbReference type="RefSeq" id="WP_073045715.1">
    <property type="nucleotide sequence ID" value="NZ_FQZL01000004.1"/>
</dbReference>
<evidence type="ECO:0000256" key="2">
    <source>
        <dbReference type="ARBA" id="ARBA00007532"/>
    </source>
</evidence>
<comment type="cofactor">
    <cofactor evidence="14 16">
        <name>FAD</name>
        <dbReference type="ChEBI" id="CHEBI:57692"/>
    </cofactor>
    <text evidence="14 16">Binds 1 FAD per subunit.</text>
</comment>
<evidence type="ECO:0000256" key="4">
    <source>
        <dbReference type="ARBA" id="ARBA00016961"/>
    </source>
</evidence>
<dbReference type="Pfam" id="PF07992">
    <property type="entry name" value="Pyr_redox_2"/>
    <property type="match status" value="1"/>
</dbReference>
<keyword evidence="11 16" id="KW-0676">Redox-active center</keyword>
<gene>
    <name evidence="19" type="ORF">SAMN02745751_00192</name>
</gene>
<evidence type="ECO:0000313" key="19">
    <source>
        <dbReference type="EMBL" id="SHI38108.1"/>
    </source>
</evidence>
<dbReference type="GO" id="GO:0005737">
    <property type="term" value="C:cytoplasm"/>
    <property type="evidence" value="ECO:0007669"/>
    <property type="project" value="UniProtKB-SubCell"/>
</dbReference>
<feature type="active site" description="Proton acceptor" evidence="13">
    <location>
        <position position="436"/>
    </location>
</feature>
<keyword evidence="9 14" id="KW-0520">NAD</keyword>
<keyword evidence="20" id="KW-1185">Reference proteome</keyword>
<keyword evidence="10" id="KW-1015">Disulfide bond</keyword>
<dbReference type="Gene3D" id="3.50.50.60">
    <property type="entry name" value="FAD/NAD(P)-binding domain"/>
    <property type="match status" value="2"/>
</dbReference>
<comment type="catalytic activity">
    <reaction evidence="12 16">
        <text>N(6)-[(R)-dihydrolipoyl]-L-lysyl-[protein] + NAD(+) = N(6)-[(R)-lipoyl]-L-lysyl-[protein] + NADH + H(+)</text>
        <dbReference type="Rhea" id="RHEA:15045"/>
        <dbReference type="Rhea" id="RHEA-COMP:10474"/>
        <dbReference type="Rhea" id="RHEA-COMP:10475"/>
        <dbReference type="ChEBI" id="CHEBI:15378"/>
        <dbReference type="ChEBI" id="CHEBI:57540"/>
        <dbReference type="ChEBI" id="CHEBI:57945"/>
        <dbReference type="ChEBI" id="CHEBI:83099"/>
        <dbReference type="ChEBI" id="CHEBI:83100"/>
        <dbReference type="EC" id="1.8.1.4"/>
    </reaction>
</comment>
<feature type="disulfide bond" description="Redox-active" evidence="15">
    <location>
        <begin position="38"/>
        <end position="43"/>
    </location>
</feature>
<dbReference type="InterPro" id="IPR016156">
    <property type="entry name" value="FAD/NAD-linked_Rdtase_dimer_sf"/>
</dbReference>
<feature type="binding site" evidence="14">
    <location>
        <position position="263"/>
    </location>
    <ligand>
        <name>NAD(+)</name>
        <dbReference type="ChEBI" id="CHEBI:57540"/>
    </ligand>
</feature>
<dbReference type="InterPro" id="IPR001100">
    <property type="entry name" value="Pyr_nuc-diS_OxRdtase"/>
</dbReference>
<dbReference type="EC" id="1.8.1.4" evidence="3 16"/>
<evidence type="ECO:0000256" key="11">
    <source>
        <dbReference type="ARBA" id="ARBA00023284"/>
    </source>
</evidence>
<feature type="binding site" evidence="14">
    <location>
        <begin position="177"/>
        <end position="184"/>
    </location>
    <ligand>
        <name>NAD(+)</name>
        <dbReference type="ChEBI" id="CHEBI:57540"/>
    </ligand>
</feature>
<protein>
    <recommendedName>
        <fullName evidence="4 16">Dihydrolipoyl dehydrogenase</fullName>
        <ecNumber evidence="3 16">1.8.1.4</ecNumber>
    </recommendedName>
</protein>
<evidence type="ECO:0000256" key="1">
    <source>
        <dbReference type="ARBA" id="ARBA00004496"/>
    </source>
</evidence>
<dbReference type="InterPro" id="IPR023753">
    <property type="entry name" value="FAD/NAD-binding_dom"/>
</dbReference>
<dbReference type="GO" id="GO:0004148">
    <property type="term" value="F:dihydrolipoyl dehydrogenase (NADH) activity"/>
    <property type="evidence" value="ECO:0007669"/>
    <property type="project" value="UniProtKB-EC"/>
</dbReference>
<evidence type="ECO:0000256" key="12">
    <source>
        <dbReference type="ARBA" id="ARBA00049187"/>
    </source>
</evidence>
<organism evidence="19 20">
    <name type="scientific">Dethiosulfatibacter aminovorans DSM 17477</name>
    <dbReference type="NCBI Taxonomy" id="1121476"/>
    <lineage>
        <taxon>Bacteria</taxon>
        <taxon>Bacillati</taxon>
        <taxon>Bacillota</taxon>
        <taxon>Tissierellia</taxon>
        <taxon>Dethiosulfatibacter</taxon>
    </lineage>
</organism>
<keyword evidence="14" id="KW-0547">Nucleotide-binding</keyword>
<feature type="domain" description="FAD/NAD(P)-binding" evidence="18">
    <location>
        <begin position="1"/>
        <end position="319"/>
    </location>
</feature>